<keyword evidence="3" id="KW-1185">Reference proteome</keyword>
<dbReference type="PANTHER" id="PTHR34066">
    <property type="entry name" value="GROWTH FACTOR 2"/>
    <property type="match status" value="1"/>
</dbReference>
<name>A0A8T3BAV6_DENNO</name>
<dbReference type="Pfam" id="PF08576">
    <property type="entry name" value="DUF1764"/>
    <property type="match status" value="1"/>
</dbReference>
<comment type="caution">
    <text evidence="2">The sequence shown here is derived from an EMBL/GenBank/DDBJ whole genome shotgun (WGS) entry which is preliminary data.</text>
</comment>
<protein>
    <recommendedName>
        <fullName evidence="4">DUF1764 domain-containing protein</fullName>
    </recommendedName>
</protein>
<dbReference type="AlphaFoldDB" id="A0A8T3BAV6"/>
<feature type="compositionally biased region" description="Basic and acidic residues" evidence="1">
    <location>
        <begin position="1"/>
        <end position="16"/>
    </location>
</feature>
<evidence type="ECO:0008006" key="4">
    <source>
        <dbReference type="Google" id="ProtNLM"/>
    </source>
</evidence>
<evidence type="ECO:0000313" key="3">
    <source>
        <dbReference type="Proteomes" id="UP000829196"/>
    </source>
</evidence>
<dbReference type="PANTHER" id="PTHR34066:SF1">
    <property type="entry name" value="DUF1764 FAMILY PROTEIN"/>
    <property type="match status" value="1"/>
</dbReference>
<feature type="compositionally biased region" description="Basic and acidic residues" evidence="1">
    <location>
        <begin position="24"/>
        <end position="46"/>
    </location>
</feature>
<dbReference type="EMBL" id="JAGYWB010000010">
    <property type="protein sequence ID" value="KAI0507556.1"/>
    <property type="molecule type" value="Genomic_DNA"/>
</dbReference>
<dbReference type="Proteomes" id="UP000829196">
    <property type="component" value="Unassembled WGS sequence"/>
</dbReference>
<evidence type="ECO:0000256" key="1">
    <source>
        <dbReference type="SAM" id="MobiDB-lite"/>
    </source>
</evidence>
<dbReference type="OrthoDB" id="20835at2759"/>
<feature type="region of interest" description="Disordered" evidence="1">
    <location>
        <begin position="1"/>
        <end position="111"/>
    </location>
</feature>
<sequence length="142" mass="16014">MATTDRRPPLSLDMKKKETKKKKNNEDDRSMPEKNKMGREIEEIFRANKKKRKESPGVTGQSSAKARVGTGKEQKKVNKKKVVKDDKEKKKNGFPVDESSENRSKRRKTADGFAIYSTEELGIGNPDAGNTPLCPFDCSCCF</sequence>
<dbReference type="InterPro" id="IPR013885">
    <property type="entry name" value="DUF1764_euk"/>
</dbReference>
<evidence type="ECO:0000313" key="2">
    <source>
        <dbReference type="EMBL" id="KAI0507556.1"/>
    </source>
</evidence>
<proteinExistence type="predicted"/>
<accession>A0A8T3BAV6</accession>
<organism evidence="2 3">
    <name type="scientific">Dendrobium nobile</name>
    <name type="common">Orchid</name>
    <dbReference type="NCBI Taxonomy" id="94219"/>
    <lineage>
        <taxon>Eukaryota</taxon>
        <taxon>Viridiplantae</taxon>
        <taxon>Streptophyta</taxon>
        <taxon>Embryophyta</taxon>
        <taxon>Tracheophyta</taxon>
        <taxon>Spermatophyta</taxon>
        <taxon>Magnoliopsida</taxon>
        <taxon>Liliopsida</taxon>
        <taxon>Asparagales</taxon>
        <taxon>Orchidaceae</taxon>
        <taxon>Epidendroideae</taxon>
        <taxon>Malaxideae</taxon>
        <taxon>Dendrobiinae</taxon>
        <taxon>Dendrobium</taxon>
    </lineage>
</organism>
<gene>
    <name evidence="2" type="ORF">KFK09_013682</name>
</gene>
<reference evidence="2" key="1">
    <citation type="journal article" date="2022" name="Front. Genet.">
        <title>Chromosome-Scale Assembly of the Dendrobium nobile Genome Provides Insights Into the Molecular Mechanism of the Biosynthesis of the Medicinal Active Ingredient of Dendrobium.</title>
        <authorList>
            <person name="Xu Q."/>
            <person name="Niu S.-C."/>
            <person name="Li K.-L."/>
            <person name="Zheng P.-J."/>
            <person name="Zhang X.-J."/>
            <person name="Jia Y."/>
            <person name="Liu Y."/>
            <person name="Niu Y.-X."/>
            <person name="Yu L.-H."/>
            <person name="Chen D.-F."/>
            <person name="Zhang G.-Q."/>
        </authorList>
    </citation>
    <scope>NUCLEOTIDE SEQUENCE</scope>
    <source>
        <tissue evidence="2">Leaf</tissue>
    </source>
</reference>